<dbReference type="Proteomes" id="UP000265703">
    <property type="component" value="Unassembled WGS sequence"/>
</dbReference>
<reference evidence="1 2" key="1">
    <citation type="submission" date="2018-06" db="EMBL/GenBank/DDBJ databases">
        <title>Comparative genomics reveals the genomic features of Rhizophagus irregularis, R. cerebriforme, R. diaphanum and Gigaspora rosea, and their symbiotic lifestyle signature.</title>
        <authorList>
            <person name="Morin E."/>
            <person name="San Clemente H."/>
            <person name="Chen E.C.H."/>
            <person name="De La Providencia I."/>
            <person name="Hainaut M."/>
            <person name="Kuo A."/>
            <person name="Kohler A."/>
            <person name="Murat C."/>
            <person name="Tang N."/>
            <person name="Roy S."/>
            <person name="Loubradou J."/>
            <person name="Henrissat B."/>
            <person name="Grigoriev I.V."/>
            <person name="Corradi N."/>
            <person name="Roux C."/>
            <person name="Martin F.M."/>
        </authorList>
    </citation>
    <scope>NUCLEOTIDE SEQUENCE [LARGE SCALE GENOMIC DNA]</scope>
    <source>
        <strain evidence="1 2">DAOM 227022</strain>
    </source>
</reference>
<protein>
    <submittedName>
        <fullName evidence="1">Uncharacterized protein</fullName>
    </submittedName>
</protein>
<dbReference type="AlphaFoldDB" id="A0A397TNI3"/>
<comment type="caution">
    <text evidence="1">The sequence shown here is derived from an EMBL/GenBank/DDBJ whole genome shotgun (WGS) entry which is preliminary data.</text>
</comment>
<sequence>MISTPLESSYRDESNDGITPGWLDFWNTGNGCGFLDTELGIARSNNADFGPLDTGLWKLKYNGNANFSSLNTGLWKLRYNGQGEDFDLLDTGLWKLRDADLII</sequence>
<evidence type="ECO:0000313" key="2">
    <source>
        <dbReference type="Proteomes" id="UP000265703"/>
    </source>
</evidence>
<dbReference type="EMBL" id="QKYT01000044">
    <property type="protein sequence ID" value="RIA96434.1"/>
    <property type="molecule type" value="Genomic_DNA"/>
</dbReference>
<gene>
    <name evidence="1" type="ORF">C1645_815299</name>
</gene>
<proteinExistence type="predicted"/>
<evidence type="ECO:0000313" key="1">
    <source>
        <dbReference type="EMBL" id="RIA96434.1"/>
    </source>
</evidence>
<name>A0A397TNI3_9GLOM</name>
<organism evidence="1 2">
    <name type="scientific">Glomus cerebriforme</name>
    <dbReference type="NCBI Taxonomy" id="658196"/>
    <lineage>
        <taxon>Eukaryota</taxon>
        <taxon>Fungi</taxon>
        <taxon>Fungi incertae sedis</taxon>
        <taxon>Mucoromycota</taxon>
        <taxon>Glomeromycotina</taxon>
        <taxon>Glomeromycetes</taxon>
        <taxon>Glomerales</taxon>
        <taxon>Glomeraceae</taxon>
        <taxon>Glomus</taxon>
    </lineage>
</organism>
<accession>A0A397TNI3</accession>
<keyword evidence="2" id="KW-1185">Reference proteome</keyword>